<protein>
    <recommendedName>
        <fullName evidence="6">Glycerophosphocholine phosphodiesterase GPCPD1</fullName>
    </recommendedName>
</protein>
<dbReference type="InterPro" id="IPR030395">
    <property type="entry name" value="GP_PDE_dom"/>
</dbReference>
<dbReference type="InterPro" id="IPR013784">
    <property type="entry name" value="Carb-bd-like_fold"/>
</dbReference>
<evidence type="ECO:0008006" key="6">
    <source>
        <dbReference type="Google" id="ProtNLM"/>
    </source>
</evidence>
<comment type="caution">
    <text evidence="4">The sequence shown here is derived from an EMBL/GenBank/DDBJ whole genome shotgun (WGS) entry which is preliminary data.</text>
</comment>
<dbReference type="Pfam" id="PF03009">
    <property type="entry name" value="GDPD"/>
    <property type="match status" value="1"/>
</dbReference>
<feature type="domain" description="GP-PDE" evidence="3">
    <location>
        <begin position="325"/>
        <end position="653"/>
    </location>
</feature>
<dbReference type="InterPro" id="IPR002044">
    <property type="entry name" value="CBM20"/>
</dbReference>
<dbReference type="InterPro" id="IPR051578">
    <property type="entry name" value="GDPD"/>
</dbReference>
<accession>A0A9W7A3R2</accession>
<dbReference type="CDD" id="cd08572">
    <property type="entry name" value="GDPD_GDE5_like"/>
    <property type="match status" value="1"/>
</dbReference>
<dbReference type="PANTHER" id="PTHR22958:SF1">
    <property type="entry name" value="GLYCEROPHOSPHOCHOLINE PHOSPHODIESTERASE GPCPD1"/>
    <property type="match status" value="1"/>
</dbReference>
<keyword evidence="5" id="KW-1185">Reference proteome</keyword>
<dbReference type="SUPFAM" id="SSF49452">
    <property type="entry name" value="Starch-binding domain-like"/>
    <property type="match status" value="1"/>
</dbReference>
<dbReference type="SMART" id="SM01065">
    <property type="entry name" value="CBM_2"/>
    <property type="match status" value="1"/>
</dbReference>
<organism evidence="4 5">
    <name type="scientific">Triparma retinervis</name>
    <dbReference type="NCBI Taxonomy" id="2557542"/>
    <lineage>
        <taxon>Eukaryota</taxon>
        <taxon>Sar</taxon>
        <taxon>Stramenopiles</taxon>
        <taxon>Ochrophyta</taxon>
        <taxon>Bolidophyceae</taxon>
        <taxon>Parmales</taxon>
        <taxon>Triparmaceae</taxon>
        <taxon>Triparma</taxon>
    </lineage>
</organism>
<dbReference type="SUPFAM" id="SSF51695">
    <property type="entry name" value="PLC-like phosphodiesterases"/>
    <property type="match status" value="1"/>
</dbReference>
<proteinExistence type="predicted"/>
<dbReference type="PROSITE" id="PS51166">
    <property type="entry name" value="CBM20"/>
    <property type="match status" value="1"/>
</dbReference>
<name>A0A9W7A3R2_9STRA</name>
<keyword evidence="1" id="KW-0378">Hydrolase</keyword>
<dbReference type="Pfam" id="PF00686">
    <property type="entry name" value="CBM_20"/>
    <property type="match status" value="1"/>
</dbReference>
<dbReference type="EMBL" id="BRXZ01001102">
    <property type="protein sequence ID" value="GMH62362.1"/>
    <property type="molecule type" value="Genomic_DNA"/>
</dbReference>
<dbReference type="GO" id="GO:0046475">
    <property type="term" value="P:glycerophospholipid catabolic process"/>
    <property type="evidence" value="ECO:0007669"/>
    <property type="project" value="TreeGrafter"/>
</dbReference>
<dbReference type="InterPro" id="IPR013783">
    <property type="entry name" value="Ig-like_fold"/>
</dbReference>
<dbReference type="GO" id="GO:0047389">
    <property type="term" value="F:glycerophosphocholine phosphodiesterase activity"/>
    <property type="evidence" value="ECO:0007669"/>
    <property type="project" value="TreeGrafter"/>
</dbReference>
<gene>
    <name evidence="4" type="ORF">TrRE_jg8197</name>
</gene>
<dbReference type="Gene3D" id="2.60.40.10">
    <property type="entry name" value="Immunoglobulins"/>
    <property type="match status" value="1"/>
</dbReference>
<dbReference type="Proteomes" id="UP001165082">
    <property type="component" value="Unassembled WGS sequence"/>
</dbReference>
<evidence type="ECO:0000259" key="2">
    <source>
        <dbReference type="PROSITE" id="PS51166"/>
    </source>
</evidence>
<dbReference type="GO" id="GO:2001070">
    <property type="term" value="F:starch binding"/>
    <property type="evidence" value="ECO:0007669"/>
    <property type="project" value="InterPro"/>
</dbReference>
<dbReference type="OrthoDB" id="1058301at2759"/>
<evidence type="ECO:0000313" key="4">
    <source>
        <dbReference type="EMBL" id="GMH62362.1"/>
    </source>
</evidence>
<dbReference type="PROSITE" id="PS51704">
    <property type="entry name" value="GP_PDE"/>
    <property type="match status" value="1"/>
</dbReference>
<feature type="domain" description="CBM20" evidence="2">
    <location>
        <begin position="1"/>
        <end position="117"/>
    </location>
</feature>
<evidence type="ECO:0000259" key="3">
    <source>
        <dbReference type="PROSITE" id="PS51704"/>
    </source>
</evidence>
<dbReference type="PANTHER" id="PTHR22958">
    <property type="entry name" value="GLYCEROPHOSPHORYL DIESTER PHOSPHODIESTERASE"/>
    <property type="match status" value="1"/>
</dbReference>
<dbReference type="Gene3D" id="3.20.20.190">
    <property type="entry name" value="Phosphatidylinositol (PI) phosphodiesterase"/>
    <property type="match status" value="1"/>
</dbReference>
<evidence type="ECO:0000313" key="5">
    <source>
        <dbReference type="Proteomes" id="UP001165082"/>
    </source>
</evidence>
<dbReference type="InterPro" id="IPR017946">
    <property type="entry name" value="PLC-like_Pdiesterase_TIM-brl"/>
</dbReference>
<sequence length="758" mass="84772">MLVKFEVDAKDLVDDDDGYSHSVHIVGNRPELGMWNEERSIPTSRIDKVHVATVEVDDKNLEGLQYKYIVKRNSMLVRWETIPPPFRTIFTENQSDTLGVLPINHPKRVGGTSTWIDRKLCTPTGGSEFRLTVGTDKFHPSHSVSIREKMKPEKIGLRLRWGKGDKEPLKSFSQSGGNIQCRRVKFITEMEEEEKREEEHRAKLVTHSSTSCTVFKFNADYAKLTEQTHYGSNWLELDVIDLDLKAVVGTSHISLAYFIDPAVTQGSFRSSVFAYYRTPQMEPIGDVFVDFLVVHPFVGKLTGAPRLEHCYRQYWTGIHNSQRETLDIGHRGLGRSYKNVEAKAEIRENTLLSFSEAGKLGAEYVELDIMLTKDRVPVVFHDFDIGVKGEAKKFESNLNSGRGQQSLAIQISELTLAQLKALKTTGTDSDDFASNTQSIKSFKSSLNLVDAGVKVGEKEELISVPTLEQLLTELPDWLGLNVEIKYPVELPVEWLNKMPQYEINDYLDAILEPLFAHVGKRRIVFSCFHPNVCIALMQKQPRFPVCFLTGEDPSHFRDRRCCSLEAAVAFAQAEYLLGIVTNSEVLFRDENNVPTKDEAKMVGQQCVASLRKKGKIIWTWGDLNTFPGWVELQRRWGVDAVICDSVHKLVRKDKHKSIFKEEFTASIEKHISKLSAADDEVQPLPDSSSSKTDGDGSLGLDFDDDIGLSLSPLVSPLGGDDVGGIMSPLALAATAATAAIAGGVAAMTRNRSFSNNNI</sequence>
<evidence type="ECO:0000256" key="1">
    <source>
        <dbReference type="ARBA" id="ARBA00022801"/>
    </source>
</evidence>
<reference evidence="4" key="1">
    <citation type="submission" date="2022-07" db="EMBL/GenBank/DDBJ databases">
        <title>Genome analysis of Parmales, a sister group of diatoms, reveals the evolutionary specialization of diatoms from phago-mixotrophs to photoautotrophs.</title>
        <authorList>
            <person name="Ban H."/>
            <person name="Sato S."/>
            <person name="Yoshikawa S."/>
            <person name="Kazumasa Y."/>
            <person name="Nakamura Y."/>
            <person name="Ichinomiya M."/>
            <person name="Saitoh K."/>
            <person name="Sato N."/>
            <person name="Blanc-Mathieu R."/>
            <person name="Endo H."/>
            <person name="Kuwata A."/>
            <person name="Ogata H."/>
        </authorList>
    </citation>
    <scope>NUCLEOTIDE SEQUENCE</scope>
</reference>
<dbReference type="AlphaFoldDB" id="A0A9W7A3R2"/>